<name>A0A643FY78_9BURK</name>
<dbReference type="PANTHER" id="PTHR23028:SF53">
    <property type="entry name" value="ACYL_TRANSF_3 DOMAIN-CONTAINING PROTEIN"/>
    <property type="match status" value="1"/>
</dbReference>
<dbReference type="Proteomes" id="UP000397656">
    <property type="component" value="Chromosome 2"/>
</dbReference>
<gene>
    <name evidence="2" type="ORF">F7R26_023865</name>
</gene>
<dbReference type="InterPro" id="IPR050879">
    <property type="entry name" value="Acyltransferase_3"/>
</dbReference>
<dbReference type="GO" id="GO:0016747">
    <property type="term" value="F:acyltransferase activity, transferring groups other than amino-acyl groups"/>
    <property type="evidence" value="ECO:0007669"/>
    <property type="project" value="InterPro"/>
</dbReference>
<proteinExistence type="predicted"/>
<keyword evidence="2" id="KW-0808">Transferase</keyword>
<accession>A0A643FY78</accession>
<dbReference type="GeneID" id="98403976"/>
<dbReference type="Pfam" id="PF01757">
    <property type="entry name" value="Acyl_transf_3"/>
    <property type="match status" value="1"/>
</dbReference>
<protein>
    <submittedName>
        <fullName evidence="2">Acyltransferase</fullName>
    </submittedName>
</protein>
<keyword evidence="2" id="KW-0012">Acyltransferase</keyword>
<dbReference type="EMBL" id="CP062804">
    <property type="protein sequence ID" value="QOT80483.1"/>
    <property type="molecule type" value="Genomic_DNA"/>
</dbReference>
<dbReference type="PANTHER" id="PTHR23028">
    <property type="entry name" value="ACETYLTRANSFERASE"/>
    <property type="match status" value="1"/>
</dbReference>
<evidence type="ECO:0000313" key="2">
    <source>
        <dbReference type="EMBL" id="QOT80483.1"/>
    </source>
</evidence>
<sequence length="380" mass="42345">MHRTTDAHARSHSRLVELDFVRGLAIIAVMGIHFHTVDTGSRLVWLLEYPLKNFGREAVTLFFTLSGFLVGGLLLRQYAQTGTVDTRRFFIRRIFKIWPAYYLLILVHALAGHHARSTFLLQNATHLQNYLGSSIAQTWSLAVEEHFYLLLPIALLLCARWRLTPQRLLWLLAAACVLVLLARSAAVAGGDIRGAYVYTQYRVDSMLFGVMLAVLYWLKPGIYHKLAARRGWLAAAVTGLLAWLLFCQTDIVVEESIGFTIQSIGFIALIVLVLEHSGRLRDSVAYRAIAWIGVYSYGIYLWHTVARTPGALIIHEALAYGLPPAMVWVLALVMQFAIAIAAGYLTTRAVELPFLRLRDALFPAGARGNADMLGKGKIGA</sequence>
<dbReference type="GO" id="GO:0016020">
    <property type="term" value="C:membrane"/>
    <property type="evidence" value="ECO:0007669"/>
    <property type="project" value="TreeGrafter"/>
</dbReference>
<dbReference type="InterPro" id="IPR002656">
    <property type="entry name" value="Acyl_transf_3_dom"/>
</dbReference>
<dbReference type="GO" id="GO:0009103">
    <property type="term" value="P:lipopolysaccharide biosynthetic process"/>
    <property type="evidence" value="ECO:0007669"/>
    <property type="project" value="TreeGrafter"/>
</dbReference>
<evidence type="ECO:0000259" key="1">
    <source>
        <dbReference type="Pfam" id="PF01757"/>
    </source>
</evidence>
<dbReference type="RefSeq" id="WP_150984987.1">
    <property type="nucleotide sequence ID" value="NZ_CP062804.1"/>
</dbReference>
<organism evidence="2 3">
    <name type="scientific">Cupriavidus basilensis</name>
    <dbReference type="NCBI Taxonomy" id="68895"/>
    <lineage>
        <taxon>Bacteria</taxon>
        <taxon>Pseudomonadati</taxon>
        <taxon>Pseudomonadota</taxon>
        <taxon>Betaproteobacteria</taxon>
        <taxon>Burkholderiales</taxon>
        <taxon>Burkholderiaceae</taxon>
        <taxon>Cupriavidus</taxon>
    </lineage>
</organism>
<feature type="domain" description="Acyltransferase 3" evidence="1">
    <location>
        <begin position="16"/>
        <end position="342"/>
    </location>
</feature>
<dbReference type="AlphaFoldDB" id="A0A643FY78"/>
<reference evidence="2 3" key="1">
    <citation type="submission" date="2020-10" db="EMBL/GenBank/DDBJ databases">
        <title>Complete genome sequence of Cupriavidus basilensis CCUG 49340T.</title>
        <authorList>
            <person name="Salva-Serra F."/>
            <person name="Donoso R.A."/>
            <person name="Cho K.H."/>
            <person name="Yoo J.A."/>
            <person name="Lee K."/>
            <person name="Yoon S.-H."/>
            <person name="Perez-Pantoja D."/>
            <person name="Moore E.R.B."/>
        </authorList>
    </citation>
    <scope>NUCLEOTIDE SEQUENCE [LARGE SCALE GENOMIC DNA]</scope>
    <source>
        <strain evidence="3">CCUG 49340</strain>
    </source>
</reference>
<evidence type="ECO:0000313" key="3">
    <source>
        <dbReference type="Proteomes" id="UP000397656"/>
    </source>
</evidence>